<organism evidence="2 3">
    <name type="scientific">Mytilus coruscus</name>
    <name type="common">Sea mussel</name>
    <dbReference type="NCBI Taxonomy" id="42192"/>
    <lineage>
        <taxon>Eukaryota</taxon>
        <taxon>Metazoa</taxon>
        <taxon>Spiralia</taxon>
        <taxon>Lophotrochozoa</taxon>
        <taxon>Mollusca</taxon>
        <taxon>Bivalvia</taxon>
        <taxon>Autobranchia</taxon>
        <taxon>Pteriomorphia</taxon>
        <taxon>Mytilida</taxon>
        <taxon>Mytiloidea</taxon>
        <taxon>Mytilidae</taxon>
        <taxon>Mytilinae</taxon>
        <taxon>Mytilus</taxon>
    </lineage>
</organism>
<dbReference type="EMBL" id="CACVKT020001131">
    <property type="protein sequence ID" value="CAC5365525.1"/>
    <property type="molecule type" value="Genomic_DNA"/>
</dbReference>
<dbReference type="InterPro" id="IPR036691">
    <property type="entry name" value="Endo/exonu/phosph_ase_sf"/>
</dbReference>
<dbReference type="Pfam" id="PF14529">
    <property type="entry name" value="Exo_endo_phos_2"/>
    <property type="match status" value="1"/>
</dbReference>
<dbReference type="SUPFAM" id="SSF56219">
    <property type="entry name" value="DNase I-like"/>
    <property type="match status" value="1"/>
</dbReference>
<feature type="domain" description="Endonuclease/exonuclease/phosphatase" evidence="1">
    <location>
        <begin position="6"/>
        <end position="103"/>
    </location>
</feature>
<dbReference type="GO" id="GO:0003824">
    <property type="term" value="F:catalytic activity"/>
    <property type="evidence" value="ECO:0007669"/>
    <property type="project" value="InterPro"/>
</dbReference>
<name>A0A6J8AC22_MYTCO</name>
<evidence type="ECO:0000259" key="1">
    <source>
        <dbReference type="Pfam" id="PF14529"/>
    </source>
</evidence>
<reference evidence="2 3" key="1">
    <citation type="submission" date="2020-06" db="EMBL/GenBank/DDBJ databases">
        <authorList>
            <person name="Li R."/>
            <person name="Bekaert M."/>
        </authorList>
    </citation>
    <scope>NUCLEOTIDE SEQUENCE [LARGE SCALE GENOMIC DNA]</scope>
    <source>
        <strain evidence="3">wild</strain>
    </source>
</reference>
<keyword evidence="3" id="KW-1185">Reference proteome</keyword>
<sequence>MGKCLDILDHIINNYSATYKIVIAGDFNGTWLSPRVGNKHDVSLQAFVRDHKLLVPTSIKPTFIQHSGAGSSQIDYILSSHEGVILDYIIPEKHATNLSSHNIVTAVLTSNISSKVKHFHQCTAIWKYQWDKTDLFAFRNTIQLELEKCNGTAQNVDAESNLELLMTILQKATKVSTPRKIIHLKGPKWKASPTAKII</sequence>
<protein>
    <recommendedName>
        <fullName evidence="1">Endonuclease/exonuclease/phosphatase domain-containing protein</fullName>
    </recommendedName>
</protein>
<dbReference type="OrthoDB" id="6175926at2759"/>
<evidence type="ECO:0000313" key="2">
    <source>
        <dbReference type="EMBL" id="CAC5365525.1"/>
    </source>
</evidence>
<evidence type="ECO:0000313" key="3">
    <source>
        <dbReference type="Proteomes" id="UP000507470"/>
    </source>
</evidence>
<dbReference type="AlphaFoldDB" id="A0A6J8AC22"/>
<proteinExistence type="predicted"/>
<gene>
    <name evidence="2" type="ORF">MCOR_6178</name>
</gene>
<dbReference type="InterPro" id="IPR005135">
    <property type="entry name" value="Endo/exonuclease/phosphatase"/>
</dbReference>
<dbReference type="Proteomes" id="UP000507470">
    <property type="component" value="Unassembled WGS sequence"/>
</dbReference>
<dbReference type="Gene3D" id="3.60.10.10">
    <property type="entry name" value="Endonuclease/exonuclease/phosphatase"/>
    <property type="match status" value="1"/>
</dbReference>
<accession>A0A6J8AC22</accession>